<dbReference type="GO" id="GO:0009103">
    <property type="term" value="P:lipopolysaccharide biosynthetic process"/>
    <property type="evidence" value="ECO:0007669"/>
    <property type="project" value="UniProtKB-KW"/>
</dbReference>
<dbReference type="STRING" id="572479.Hprae_1430"/>
<sequence>MSDLISIVIPVYNSEDSLFELYQSIKEVMEFNQIKFELILVDDNSLDQSYQKILALNKKDKQVKGIRLSKNFGQQNAIFCGLQFAKGQYIVTMDDDLQHQAQTILSLYQQIKKGYDVVYAIPKQRSDNFYRSLGSKLTNFLFNHISSKKKGIRVSSFRIINKKILEKIIICKKSFIYLSAIILKENPKIANIYTEQQPRKYGVSNYNFIKLLKLFLKLYLYYGKSPFLKYFYSKKEQFLIAESTFKKKEESK</sequence>
<evidence type="ECO:0000256" key="6">
    <source>
        <dbReference type="ARBA" id="ARBA00022989"/>
    </source>
</evidence>
<keyword evidence="5" id="KW-0448">Lipopolysaccharide biosynthesis</keyword>
<evidence type="ECO:0000259" key="8">
    <source>
        <dbReference type="Pfam" id="PF00535"/>
    </source>
</evidence>
<name>E3DND9_HALPG</name>
<keyword evidence="1" id="KW-1003">Cell membrane</keyword>
<dbReference type="EMBL" id="CP002175">
    <property type="protein sequence ID" value="ADO77558.1"/>
    <property type="molecule type" value="Genomic_DNA"/>
</dbReference>
<dbReference type="SUPFAM" id="SSF53448">
    <property type="entry name" value="Nucleotide-diphospho-sugar transferases"/>
    <property type="match status" value="1"/>
</dbReference>
<dbReference type="KEGG" id="hpk:Hprae_1430"/>
<keyword evidence="3 9" id="KW-0808">Transferase</keyword>
<dbReference type="AlphaFoldDB" id="E3DND9"/>
<keyword evidence="7" id="KW-0472">Membrane</keyword>
<reference evidence="9 10" key="2">
    <citation type="journal article" date="2011" name="Stand. Genomic Sci.">
        <title>Complete genome sequence of the extremely halophilic Halanaerobium praevalens type strain (GSL).</title>
        <authorList>
            <person name="Ivanova N."/>
            <person name="Sikorski J."/>
            <person name="Chertkov O."/>
            <person name="Nolan M."/>
            <person name="Lucas S."/>
            <person name="Hammon N."/>
            <person name="Deshpande S."/>
            <person name="Cheng J.F."/>
            <person name="Tapia R."/>
            <person name="Han C."/>
            <person name="Goodwin L."/>
            <person name="Pitluck S."/>
            <person name="Huntemann M."/>
            <person name="Liolios K."/>
            <person name="Pagani I."/>
            <person name="Mavromatis K."/>
            <person name="Ovchinikova G."/>
            <person name="Pati A."/>
            <person name="Chen A."/>
            <person name="Palaniappan K."/>
            <person name="Land M."/>
            <person name="Hauser L."/>
            <person name="Brambilla E.M."/>
            <person name="Kannan K.P."/>
            <person name="Rohde M."/>
            <person name="Tindall B.J."/>
            <person name="Goker M."/>
            <person name="Detter J.C."/>
            <person name="Woyke T."/>
            <person name="Bristow J."/>
            <person name="Eisen J.A."/>
            <person name="Markowitz V."/>
            <person name="Hugenholtz P."/>
            <person name="Kyrpides N.C."/>
            <person name="Klenk H.P."/>
            <person name="Lapidus A."/>
        </authorList>
    </citation>
    <scope>NUCLEOTIDE SEQUENCE [LARGE SCALE GENOMIC DNA]</scope>
    <source>
        <strain evidence="10">ATCC 33744 / DSM 2228 / GSL</strain>
    </source>
</reference>
<evidence type="ECO:0000256" key="1">
    <source>
        <dbReference type="ARBA" id="ARBA00022475"/>
    </source>
</evidence>
<evidence type="ECO:0000256" key="7">
    <source>
        <dbReference type="ARBA" id="ARBA00023136"/>
    </source>
</evidence>
<dbReference type="InterPro" id="IPR001173">
    <property type="entry name" value="Glyco_trans_2-like"/>
</dbReference>
<evidence type="ECO:0000313" key="9">
    <source>
        <dbReference type="EMBL" id="ADO77558.1"/>
    </source>
</evidence>
<organism evidence="9 10">
    <name type="scientific">Halanaerobium praevalens (strain ATCC 33744 / DSM 2228 / GSL)</name>
    <dbReference type="NCBI Taxonomy" id="572479"/>
    <lineage>
        <taxon>Bacteria</taxon>
        <taxon>Bacillati</taxon>
        <taxon>Bacillota</taxon>
        <taxon>Clostridia</taxon>
        <taxon>Halanaerobiales</taxon>
        <taxon>Halanaerobiaceae</taxon>
        <taxon>Halanaerobium</taxon>
    </lineage>
</organism>
<keyword evidence="2" id="KW-0328">Glycosyltransferase</keyword>
<proteinExistence type="predicted"/>
<keyword evidence="10" id="KW-1185">Reference proteome</keyword>
<reference evidence="10" key="1">
    <citation type="submission" date="2010-10" db="EMBL/GenBank/DDBJ databases">
        <title>The complete genome of Halanaerobium praevalens DSM 2228.</title>
        <authorList>
            <consortium name="US DOE Joint Genome Institute (JGI-PGF)"/>
            <person name="Lucas S."/>
            <person name="Copeland A."/>
            <person name="Lapidus A."/>
            <person name="Glavina del Rio T."/>
            <person name="Dalin E."/>
            <person name="Tice H."/>
            <person name="Bruce D."/>
            <person name="Goodwin L."/>
            <person name="Pitluck S."/>
            <person name="Kyrpides N."/>
            <person name="Mavromatis K."/>
            <person name="Ivanova N."/>
            <person name="Ovchinnikova G."/>
            <person name="Chertkov O."/>
            <person name="Detter J.C."/>
            <person name="Han C."/>
            <person name="Larimer F."/>
            <person name="Land M."/>
            <person name="Hauser L."/>
            <person name="Markowitz V."/>
            <person name="Cheng J.-F."/>
            <person name="Hugenholtz P."/>
            <person name="Woyke T."/>
            <person name="Wu D."/>
            <person name="Tindall B."/>
            <person name="Pomrenke H.G."/>
            <person name="Brambilla E."/>
            <person name="Klenk H.-P."/>
            <person name="Eisen J.A."/>
        </authorList>
    </citation>
    <scope>NUCLEOTIDE SEQUENCE [LARGE SCALE GENOMIC DNA]</scope>
    <source>
        <strain evidence="10">ATCC 33744 / DSM 2228 / GSL</strain>
    </source>
</reference>
<dbReference type="eggNOG" id="COG0463">
    <property type="taxonomic scope" value="Bacteria"/>
</dbReference>
<dbReference type="InterPro" id="IPR050256">
    <property type="entry name" value="Glycosyltransferase_2"/>
</dbReference>
<dbReference type="PATRIC" id="fig|572479.3.peg.1450"/>
<dbReference type="RefSeq" id="WP_014553581.1">
    <property type="nucleotide sequence ID" value="NC_017455.1"/>
</dbReference>
<dbReference type="GO" id="GO:0099621">
    <property type="term" value="F:undecaprenyl-phosphate 4-deoxy-4-formamido-L-arabinose transferase activity"/>
    <property type="evidence" value="ECO:0007669"/>
    <property type="project" value="TreeGrafter"/>
</dbReference>
<evidence type="ECO:0000256" key="2">
    <source>
        <dbReference type="ARBA" id="ARBA00022676"/>
    </source>
</evidence>
<evidence type="ECO:0000256" key="3">
    <source>
        <dbReference type="ARBA" id="ARBA00022679"/>
    </source>
</evidence>
<dbReference type="PANTHER" id="PTHR48090:SF3">
    <property type="entry name" value="UNDECAPRENYL-PHOSPHATE 4-DEOXY-4-FORMAMIDO-L-ARABINOSE TRANSFERASE"/>
    <property type="match status" value="1"/>
</dbReference>
<keyword evidence="4" id="KW-0812">Transmembrane</keyword>
<dbReference type="Pfam" id="PF00535">
    <property type="entry name" value="Glycos_transf_2"/>
    <property type="match status" value="1"/>
</dbReference>
<gene>
    <name evidence="9" type="ordered locus">Hprae_1430</name>
</gene>
<evidence type="ECO:0000256" key="5">
    <source>
        <dbReference type="ARBA" id="ARBA00022985"/>
    </source>
</evidence>
<dbReference type="GO" id="GO:0005886">
    <property type="term" value="C:plasma membrane"/>
    <property type="evidence" value="ECO:0007669"/>
    <property type="project" value="TreeGrafter"/>
</dbReference>
<dbReference type="Gene3D" id="3.90.550.10">
    <property type="entry name" value="Spore Coat Polysaccharide Biosynthesis Protein SpsA, Chain A"/>
    <property type="match status" value="1"/>
</dbReference>
<evidence type="ECO:0000256" key="4">
    <source>
        <dbReference type="ARBA" id="ARBA00022692"/>
    </source>
</evidence>
<dbReference type="PANTHER" id="PTHR48090">
    <property type="entry name" value="UNDECAPRENYL-PHOSPHATE 4-DEOXY-4-FORMAMIDO-L-ARABINOSE TRANSFERASE-RELATED"/>
    <property type="match status" value="1"/>
</dbReference>
<accession>E3DND9</accession>
<dbReference type="Proteomes" id="UP000006866">
    <property type="component" value="Chromosome"/>
</dbReference>
<evidence type="ECO:0000313" key="10">
    <source>
        <dbReference type="Proteomes" id="UP000006866"/>
    </source>
</evidence>
<protein>
    <submittedName>
        <fullName evidence="9">Glycosyl transferase family 2</fullName>
    </submittedName>
</protein>
<dbReference type="CAZy" id="GT2">
    <property type="family name" value="Glycosyltransferase Family 2"/>
</dbReference>
<dbReference type="InterPro" id="IPR029044">
    <property type="entry name" value="Nucleotide-diphossugar_trans"/>
</dbReference>
<keyword evidence="6" id="KW-1133">Transmembrane helix</keyword>
<feature type="domain" description="Glycosyltransferase 2-like" evidence="8">
    <location>
        <begin position="6"/>
        <end position="168"/>
    </location>
</feature>
<dbReference type="HOGENOM" id="CLU_033536_0_0_9"/>
<dbReference type="CDD" id="cd04187">
    <property type="entry name" value="DPM1_like_bac"/>
    <property type="match status" value="1"/>
</dbReference>
<dbReference type="OrthoDB" id="9807674at2"/>